<evidence type="ECO:0000313" key="2">
    <source>
        <dbReference type="Proteomes" id="UP000675881"/>
    </source>
</evidence>
<dbReference type="AlphaFoldDB" id="A0A7R8H352"/>
<sequence length="127" mass="14552">MRCAAIIQGVGLRTVVYRHNILGQKSKVSLFSVKKFCVEFYHYCCPGYLRSQKDLSFPIESLHRTIKSFHASNKYNMRTITLSLLCISTILSISQTVSAFDHETSPTKRFPTLPFPYSNDRKISPRS</sequence>
<evidence type="ECO:0000313" key="1">
    <source>
        <dbReference type="EMBL" id="CAF2840838.1"/>
    </source>
</evidence>
<dbReference type="Proteomes" id="UP000675881">
    <property type="component" value="Chromosome 14"/>
</dbReference>
<protein>
    <submittedName>
        <fullName evidence="1">(salmon louse) hypothetical protein</fullName>
    </submittedName>
</protein>
<organism evidence="1 2">
    <name type="scientific">Lepeophtheirus salmonis</name>
    <name type="common">Salmon louse</name>
    <name type="synonym">Caligus salmonis</name>
    <dbReference type="NCBI Taxonomy" id="72036"/>
    <lineage>
        <taxon>Eukaryota</taxon>
        <taxon>Metazoa</taxon>
        <taxon>Ecdysozoa</taxon>
        <taxon>Arthropoda</taxon>
        <taxon>Crustacea</taxon>
        <taxon>Multicrustacea</taxon>
        <taxon>Hexanauplia</taxon>
        <taxon>Copepoda</taxon>
        <taxon>Siphonostomatoida</taxon>
        <taxon>Caligidae</taxon>
        <taxon>Lepeophtheirus</taxon>
    </lineage>
</organism>
<keyword evidence="2" id="KW-1185">Reference proteome</keyword>
<dbReference type="EMBL" id="HG994593">
    <property type="protein sequence ID" value="CAF2840838.1"/>
    <property type="molecule type" value="Genomic_DNA"/>
</dbReference>
<proteinExistence type="predicted"/>
<accession>A0A7R8H352</accession>
<name>A0A7R8H352_LEPSM</name>
<reference evidence="1" key="1">
    <citation type="submission" date="2021-02" db="EMBL/GenBank/DDBJ databases">
        <authorList>
            <person name="Bekaert M."/>
        </authorList>
    </citation>
    <scope>NUCLEOTIDE SEQUENCE</scope>
    <source>
        <strain evidence="1">IoA-00</strain>
    </source>
</reference>
<gene>
    <name evidence="1" type="ORF">LSAA_4646</name>
</gene>